<accession>A0ABT2YEY9</accession>
<dbReference type="EMBL" id="JAJIRN010000004">
    <property type="protein sequence ID" value="MCV2368589.1"/>
    <property type="molecule type" value="Genomic_DNA"/>
</dbReference>
<dbReference type="PANTHER" id="PTHR46401:SF2">
    <property type="entry name" value="GLYCOSYLTRANSFERASE WBBK-RELATED"/>
    <property type="match status" value="1"/>
</dbReference>
<dbReference type="Gene3D" id="3.40.50.2000">
    <property type="entry name" value="Glycogen Phosphorylase B"/>
    <property type="match status" value="2"/>
</dbReference>
<dbReference type="Proteomes" id="UP001209701">
    <property type="component" value="Unassembled WGS sequence"/>
</dbReference>
<name>A0ABT2YEY9_9BURK</name>
<evidence type="ECO:0000259" key="2">
    <source>
        <dbReference type="Pfam" id="PF00534"/>
    </source>
</evidence>
<dbReference type="InterPro" id="IPR022623">
    <property type="entry name" value="Glyco_trans_4"/>
</dbReference>
<dbReference type="PANTHER" id="PTHR46401">
    <property type="entry name" value="GLYCOSYLTRANSFERASE WBBK-RELATED"/>
    <property type="match status" value="1"/>
</dbReference>
<organism evidence="4 5">
    <name type="scientific">Roseateles oligotrophus</name>
    <dbReference type="NCBI Taxonomy" id="1769250"/>
    <lineage>
        <taxon>Bacteria</taxon>
        <taxon>Pseudomonadati</taxon>
        <taxon>Pseudomonadota</taxon>
        <taxon>Betaproteobacteria</taxon>
        <taxon>Burkholderiales</taxon>
        <taxon>Sphaerotilaceae</taxon>
        <taxon>Roseateles</taxon>
    </lineage>
</organism>
<evidence type="ECO:0000313" key="4">
    <source>
        <dbReference type="EMBL" id="MCV2368589.1"/>
    </source>
</evidence>
<keyword evidence="1" id="KW-0808">Transferase</keyword>
<reference evidence="4 5" key="1">
    <citation type="submission" date="2021-11" db="EMBL/GenBank/DDBJ databases">
        <authorList>
            <person name="Liang Q."/>
            <person name="Mou H."/>
            <person name="Liu Z."/>
        </authorList>
    </citation>
    <scope>NUCLEOTIDE SEQUENCE [LARGE SCALE GENOMIC DNA]</scope>
    <source>
        <strain evidence="4 5">CHU3</strain>
    </source>
</reference>
<sequence>MIITMKIPVIHQNFPGQFRHMAAEWAKTRPGYEVIAIGRDTAPGLPEAPGFFKMLRYKPHRPVHANQHHYLRKMEDAVLHGQAVARVLLDLKRQGFKPDAILAHPGWGETLYAKDVFPGARLVHFAEWFYNSQGADIGFDPEFPVTFDDQARIRSWNALHLLNLENCDAAINPTQWQKAQHPLAYRDKITVAHEGIDTQNLWPDSTARCKLPNGQILKAGDPVVTYVARNLEPYRGFHSFMRALPAIQAEHRQRHTVIAGGDEVSYGSRPKCGKFKTWREKMLAEVGSRLDPARTHFVGKLPYADYKRLLQVSGAHVYLTYPFVLSWSMLEAMASGCLVVCSDTAPVREVLRGGENGRLVGFTDVNEIAEKTVQAITEPQRFASIRGNARAEIQAKFGRVEGLRSVEVLMQLRSAWKRLDQVLNVNGNLSDSNSWRPVHQSEATQD</sequence>
<dbReference type="Pfam" id="PF00534">
    <property type="entry name" value="Glycos_transf_1"/>
    <property type="match status" value="1"/>
</dbReference>
<comment type="caution">
    <text evidence="4">The sequence shown here is derived from an EMBL/GenBank/DDBJ whole genome shotgun (WGS) entry which is preliminary data.</text>
</comment>
<feature type="domain" description="Glycosyl transferase family 1" evidence="2">
    <location>
        <begin position="218"/>
        <end position="390"/>
    </location>
</feature>
<evidence type="ECO:0000256" key="1">
    <source>
        <dbReference type="ARBA" id="ARBA00022679"/>
    </source>
</evidence>
<gene>
    <name evidence="4" type="ORF">LNV07_10865</name>
</gene>
<dbReference type="SUPFAM" id="SSF53756">
    <property type="entry name" value="UDP-Glycosyltransferase/glycogen phosphorylase"/>
    <property type="match status" value="1"/>
</dbReference>
<protein>
    <submittedName>
        <fullName evidence="4">Glycosyltransferase family 4 protein</fullName>
    </submittedName>
</protein>
<keyword evidence="5" id="KW-1185">Reference proteome</keyword>
<dbReference type="CDD" id="cd03818">
    <property type="entry name" value="GT4_ExpC-like"/>
    <property type="match status" value="1"/>
</dbReference>
<dbReference type="InterPro" id="IPR001296">
    <property type="entry name" value="Glyco_trans_1"/>
</dbReference>
<dbReference type="Pfam" id="PF12000">
    <property type="entry name" value="Glyco_trans_4_3"/>
    <property type="match status" value="1"/>
</dbReference>
<proteinExistence type="predicted"/>
<feature type="domain" description="Glycosyl transferase family 4" evidence="3">
    <location>
        <begin position="32"/>
        <end position="200"/>
    </location>
</feature>
<evidence type="ECO:0000259" key="3">
    <source>
        <dbReference type="Pfam" id="PF12000"/>
    </source>
</evidence>
<dbReference type="RefSeq" id="WP_263571176.1">
    <property type="nucleotide sequence ID" value="NZ_JAJIRN010000004.1"/>
</dbReference>
<evidence type="ECO:0000313" key="5">
    <source>
        <dbReference type="Proteomes" id="UP001209701"/>
    </source>
</evidence>